<protein>
    <submittedName>
        <fullName evidence="2">Uncharacterized protein</fullName>
    </submittedName>
</protein>
<dbReference type="EMBL" id="CAXAMM010014869">
    <property type="protein sequence ID" value="CAK9034860.1"/>
    <property type="molecule type" value="Genomic_DNA"/>
</dbReference>
<comment type="caution">
    <text evidence="2">The sequence shown here is derived from an EMBL/GenBank/DDBJ whole genome shotgun (WGS) entry which is preliminary data.</text>
</comment>
<name>A0ABP0L6X3_9DINO</name>
<keyword evidence="3" id="KW-1185">Reference proteome</keyword>
<feature type="compositionally biased region" description="Basic and acidic residues" evidence="1">
    <location>
        <begin position="42"/>
        <end position="55"/>
    </location>
</feature>
<gene>
    <name evidence="2" type="ORF">SCF082_LOCUS21031</name>
</gene>
<sequence length="327" mass="35860">MAINTRVVSEAMYGWYLLSRRGAEAGVMAKAAPVSTFYDVKQPPEEGKKVRRESDAISTDCGSEASKPPQDFGPPPGLENALDDAAPCLGNTLEELIWRGTKKDSSEIWWDWTEPLLGVSPMGTMQWTPSISLPLSSHLMGLLSSRRGKQRLRAVEQQSGAQLLLDLHWQAIHISGWPKSIGKAQELLDVMEGFVVEVSHAMWAELMRCRSEETATDDLPLTLSKLQELLGYRVHVERDALALRIFGPKHEALNAQKVLQRLEELCSSEILKLPDDCVLWPGVSRQGFPRSLTTPGRRRIPGVGGPSICCGESQGGEGSSSHGPARG</sequence>
<evidence type="ECO:0000256" key="1">
    <source>
        <dbReference type="SAM" id="MobiDB-lite"/>
    </source>
</evidence>
<feature type="region of interest" description="Disordered" evidence="1">
    <location>
        <begin position="42"/>
        <end position="80"/>
    </location>
</feature>
<dbReference type="Proteomes" id="UP001642464">
    <property type="component" value="Unassembled WGS sequence"/>
</dbReference>
<organism evidence="2 3">
    <name type="scientific">Durusdinium trenchii</name>
    <dbReference type="NCBI Taxonomy" id="1381693"/>
    <lineage>
        <taxon>Eukaryota</taxon>
        <taxon>Sar</taxon>
        <taxon>Alveolata</taxon>
        <taxon>Dinophyceae</taxon>
        <taxon>Suessiales</taxon>
        <taxon>Symbiodiniaceae</taxon>
        <taxon>Durusdinium</taxon>
    </lineage>
</organism>
<evidence type="ECO:0000313" key="2">
    <source>
        <dbReference type="EMBL" id="CAK9034860.1"/>
    </source>
</evidence>
<feature type="region of interest" description="Disordered" evidence="1">
    <location>
        <begin position="290"/>
        <end position="327"/>
    </location>
</feature>
<accession>A0ABP0L6X3</accession>
<evidence type="ECO:0000313" key="3">
    <source>
        <dbReference type="Proteomes" id="UP001642464"/>
    </source>
</evidence>
<reference evidence="2 3" key="1">
    <citation type="submission" date="2024-02" db="EMBL/GenBank/DDBJ databases">
        <authorList>
            <person name="Chen Y."/>
            <person name="Shah S."/>
            <person name="Dougan E. K."/>
            <person name="Thang M."/>
            <person name="Chan C."/>
        </authorList>
    </citation>
    <scope>NUCLEOTIDE SEQUENCE [LARGE SCALE GENOMIC DNA]</scope>
</reference>
<proteinExistence type="predicted"/>